<proteinExistence type="predicted"/>
<gene>
    <name evidence="2" type="ORF">PBY51_021956</name>
</gene>
<feature type="compositionally biased region" description="Basic and acidic residues" evidence="1">
    <location>
        <begin position="1"/>
        <end position="44"/>
    </location>
</feature>
<sequence>MGGRGRKGEGFLREGIVMEERVSDVEGEKRKREEEEKGRREEARGRRKRRKREAEEKRKEEEEETKGNKSQAGQLL</sequence>
<accession>A0AAN7XGL0</accession>
<reference evidence="2 3" key="2">
    <citation type="journal article" date="2023" name="Mol. Biol. Evol.">
        <title>Genomics of Secondarily Temperate Adaptation in the Only Non-Antarctic Icefish.</title>
        <authorList>
            <person name="Rivera-Colon A.G."/>
            <person name="Rayamajhi N."/>
            <person name="Minhas B.F."/>
            <person name="Madrigal G."/>
            <person name="Bilyk K.T."/>
            <person name="Yoon V."/>
            <person name="Hune M."/>
            <person name="Gregory S."/>
            <person name="Cheng C.H.C."/>
            <person name="Catchen J.M."/>
        </authorList>
    </citation>
    <scope>NUCLEOTIDE SEQUENCE [LARGE SCALE GENOMIC DNA]</scope>
    <source>
        <strain evidence="2">JMC-PN-2008</strain>
    </source>
</reference>
<organism evidence="2 3">
    <name type="scientific">Eleginops maclovinus</name>
    <name type="common">Patagonian blennie</name>
    <name type="synonym">Eleginus maclovinus</name>
    <dbReference type="NCBI Taxonomy" id="56733"/>
    <lineage>
        <taxon>Eukaryota</taxon>
        <taxon>Metazoa</taxon>
        <taxon>Chordata</taxon>
        <taxon>Craniata</taxon>
        <taxon>Vertebrata</taxon>
        <taxon>Euteleostomi</taxon>
        <taxon>Actinopterygii</taxon>
        <taxon>Neopterygii</taxon>
        <taxon>Teleostei</taxon>
        <taxon>Neoteleostei</taxon>
        <taxon>Acanthomorphata</taxon>
        <taxon>Eupercaria</taxon>
        <taxon>Perciformes</taxon>
        <taxon>Notothenioidei</taxon>
        <taxon>Eleginopidae</taxon>
        <taxon>Eleginops</taxon>
    </lineage>
</organism>
<dbReference type="EMBL" id="JAUZQC010000014">
    <property type="protein sequence ID" value="KAK5860482.1"/>
    <property type="molecule type" value="Genomic_DNA"/>
</dbReference>
<dbReference type="Proteomes" id="UP001346869">
    <property type="component" value="Unassembled WGS sequence"/>
</dbReference>
<evidence type="ECO:0000313" key="3">
    <source>
        <dbReference type="Proteomes" id="UP001346869"/>
    </source>
</evidence>
<name>A0AAN7XGL0_ELEMC</name>
<evidence type="ECO:0000256" key="1">
    <source>
        <dbReference type="SAM" id="MobiDB-lite"/>
    </source>
</evidence>
<keyword evidence="3" id="KW-1185">Reference proteome</keyword>
<reference evidence="2 3" key="1">
    <citation type="journal article" date="2023" name="Genes (Basel)">
        <title>Chromosome-Level Genome Assembly and Circadian Gene Repertoire of the Patagonia Blennie Eleginops maclovinus-The Closest Ancestral Proxy of Antarctic Cryonotothenioids.</title>
        <authorList>
            <person name="Cheng C.C."/>
            <person name="Rivera-Colon A.G."/>
            <person name="Minhas B.F."/>
            <person name="Wilson L."/>
            <person name="Rayamajhi N."/>
            <person name="Vargas-Chacoff L."/>
            <person name="Catchen J.M."/>
        </authorList>
    </citation>
    <scope>NUCLEOTIDE SEQUENCE [LARGE SCALE GENOMIC DNA]</scope>
    <source>
        <strain evidence="2">JMC-PN-2008</strain>
    </source>
</reference>
<dbReference type="AlphaFoldDB" id="A0AAN7XGL0"/>
<evidence type="ECO:0000313" key="2">
    <source>
        <dbReference type="EMBL" id="KAK5860482.1"/>
    </source>
</evidence>
<feature type="region of interest" description="Disordered" evidence="1">
    <location>
        <begin position="1"/>
        <end position="76"/>
    </location>
</feature>
<comment type="caution">
    <text evidence="2">The sequence shown here is derived from an EMBL/GenBank/DDBJ whole genome shotgun (WGS) entry which is preliminary data.</text>
</comment>
<protein>
    <submittedName>
        <fullName evidence="2">Uncharacterized protein</fullName>
    </submittedName>
</protein>